<sequence>MARSITHLNPQKTLFLLCDVQEKFRPAMPLFDKLIENAKRLTTAGKILEVPLLVTEQNPDKLGKTVQELDISHAKANVSKTRFSMMIPDIERQMQQLFDGGKPTDVVLYGIESHVCVEQTAIDLLERNINVFLVADCVASRVNQDRDMAIERLRAAGCVVTTSESVIYDLLRDKEHPKFNELRKLLVAKSADMQLTRRSAMTDAATAKL</sequence>
<evidence type="ECO:0000313" key="7">
    <source>
        <dbReference type="RefSeq" id="XP_019891181.1"/>
    </source>
</evidence>
<dbReference type="PANTHER" id="PTHR14119:SF17">
    <property type="entry name" value="ISOCHORISMATASE DOMAIN-CONTAINING PROTEIN 1"/>
    <property type="match status" value="1"/>
</dbReference>
<feature type="domain" description="Isochorismatase-like" evidence="3">
    <location>
        <begin position="13"/>
        <end position="164"/>
    </location>
</feature>
<gene>
    <name evidence="4" type="primary">101892093</name>
    <name evidence="6 7" type="synonym">LOC101892093</name>
</gene>
<dbReference type="InterPro" id="IPR036380">
    <property type="entry name" value="Isochorismatase-like_sf"/>
</dbReference>
<accession>A0A1I8MF82</accession>
<dbReference type="Proteomes" id="UP001652621">
    <property type="component" value="Unplaced"/>
</dbReference>
<evidence type="ECO:0000259" key="3">
    <source>
        <dbReference type="Pfam" id="PF00857"/>
    </source>
</evidence>
<dbReference type="GeneID" id="101892093"/>
<keyword evidence="5" id="KW-1185">Reference proteome</keyword>
<dbReference type="eggNOG" id="KOG4044">
    <property type="taxonomic scope" value="Eukaryota"/>
</dbReference>
<proteinExistence type="inferred from homology"/>
<protein>
    <recommendedName>
        <fullName evidence="2">Isochorismatase domain-containing protein 1</fullName>
    </recommendedName>
</protein>
<dbReference type="AlphaFoldDB" id="A0A1I8MF82"/>
<reference evidence="6 7" key="2">
    <citation type="submission" date="2025-04" db="UniProtKB">
        <authorList>
            <consortium name="RefSeq"/>
        </authorList>
    </citation>
    <scope>IDENTIFICATION</scope>
    <source>
        <strain evidence="6 7">Aabys</strain>
    </source>
</reference>
<organism evidence="4">
    <name type="scientific">Musca domestica</name>
    <name type="common">House fly</name>
    <dbReference type="NCBI Taxonomy" id="7370"/>
    <lineage>
        <taxon>Eukaryota</taxon>
        <taxon>Metazoa</taxon>
        <taxon>Ecdysozoa</taxon>
        <taxon>Arthropoda</taxon>
        <taxon>Hexapoda</taxon>
        <taxon>Insecta</taxon>
        <taxon>Pterygota</taxon>
        <taxon>Neoptera</taxon>
        <taxon>Endopterygota</taxon>
        <taxon>Diptera</taxon>
        <taxon>Brachycera</taxon>
        <taxon>Muscomorpha</taxon>
        <taxon>Muscoidea</taxon>
        <taxon>Muscidae</taxon>
        <taxon>Musca</taxon>
    </lineage>
</organism>
<dbReference type="SUPFAM" id="SSF52499">
    <property type="entry name" value="Isochorismatase-like hydrolases"/>
    <property type="match status" value="1"/>
</dbReference>
<dbReference type="OrthoDB" id="269496at2759"/>
<dbReference type="VEuPathDB" id="VectorBase:MDOA004301"/>
<name>A0A1I8MF82_MUSDO</name>
<dbReference type="FunFam" id="3.40.50.850:FF:000001">
    <property type="entry name" value="Isochorismatase domain-containing protein 1"/>
    <property type="match status" value="1"/>
</dbReference>
<reference evidence="4" key="1">
    <citation type="submission" date="2020-05" db="UniProtKB">
        <authorList>
            <consortium name="EnsemblMetazoa"/>
        </authorList>
    </citation>
    <scope>IDENTIFICATION</scope>
    <source>
        <strain evidence="4">Aabys</strain>
    </source>
</reference>
<evidence type="ECO:0000256" key="2">
    <source>
        <dbReference type="ARBA" id="ARBA00040688"/>
    </source>
</evidence>
<evidence type="ECO:0000313" key="6">
    <source>
        <dbReference type="RefSeq" id="XP_005180243.1"/>
    </source>
</evidence>
<dbReference type="CDD" id="cd01012">
    <property type="entry name" value="YcaC_related"/>
    <property type="match status" value="1"/>
</dbReference>
<dbReference type="VEuPathDB" id="VectorBase:MDOMA2_018181"/>
<comment type="similarity">
    <text evidence="1">Belongs to the isochorismatase family.</text>
</comment>
<evidence type="ECO:0000313" key="5">
    <source>
        <dbReference type="Proteomes" id="UP001652621"/>
    </source>
</evidence>
<dbReference type="STRING" id="7370.A0A1I8MF82"/>
<dbReference type="RefSeq" id="XP_019891181.1">
    <property type="nucleotide sequence ID" value="XM_020035622.1"/>
</dbReference>
<dbReference type="PANTHER" id="PTHR14119">
    <property type="entry name" value="HYDROLASE"/>
    <property type="match status" value="1"/>
</dbReference>
<dbReference type="RefSeq" id="XP_005180243.1">
    <property type="nucleotide sequence ID" value="XM_005180186.3"/>
</dbReference>
<dbReference type="EnsemblMetazoa" id="MDOA004301-RA">
    <property type="protein sequence ID" value="MDOA004301-PA"/>
    <property type="gene ID" value="MDOA004301"/>
</dbReference>
<evidence type="ECO:0000313" key="4">
    <source>
        <dbReference type="EnsemblMetazoa" id="MDOA004301-PA"/>
    </source>
</evidence>
<evidence type="ECO:0000256" key="1">
    <source>
        <dbReference type="ARBA" id="ARBA00006336"/>
    </source>
</evidence>
<dbReference type="InterPro" id="IPR050993">
    <property type="entry name" value="Isochorismatase_domain"/>
</dbReference>
<dbReference type="InterPro" id="IPR000868">
    <property type="entry name" value="Isochorismatase-like_dom"/>
</dbReference>
<dbReference type="Pfam" id="PF00857">
    <property type="entry name" value="Isochorismatase"/>
    <property type="match status" value="1"/>
</dbReference>
<dbReference type="Gene3D" id="3.40.50.850">
    <property type="entry name" value="Isochorismatase-like"/>
    <property type="match status" value="1"/>
</dbReference>
<dbReference type="KEGG" id="mde:101892093"/>